<organism evidence="2 3">
    <name type="scientific">Peronospora effusa</name>
    <dbReference type="NCBI Taxonomy" id="542832"/>
    <lineage>
        <taxon>Eukaryota</taxon>
        <taxon>Sar</taxon>
        <taxon>Stramenopiles</taxon>
        <taxon>Oomycota</taxon>
        <taxon>Peronosporomycetes</taxon>
        <taxon>Peronosporales</taxon>
        <taxon>Peronosporaceae</taxon>
        <taxon>Peronospora</taxon>
    </lineage>
</organism>
<keyword evidence="1" id="KW-1133">Transmembrane helix</keyword>
<keyword evidence="1" id="KW-0812">Transmembrane</keyword>
<feature type="transmembrane region" description="Helical" evidence="1">
    <location>
        <begin position="27"/>
        <end position="45"/>
    </location>
</feature>
<proteinExistence type="predicted"/>
<reference evidence="2 3" key="1">
    <citation type="submission" date="2018-06" db="EMBL/GenBank/DDBJ databases">
        <title>Comparative genomics of downy mildews reveals potential adaptations to biotrophy.</title>
        <authorList>
            <person name="Fletcher K."/>
            <person name="Klosterman S.J."/>
            <person name="Derevnina L."/>
            <person name="Martin F."/>
            <person name="Koike S."/>
            <person name="Reyes Chin-Wo S."/>
            <person name="Mou B."/>
            <person name="Michelmore R."/>
        </authorList>
    </citation>
    <scope>NUCLEOTIDE SEQUENCE [LARGE SCALE GENOMIC DNA]</scope>
    <source>
        <strain evidence="2 3">R13</strain>
    </source>
</reference>
<keyword evidence="1" id="KW-0472">Membrane</keyword>
<comment type="caution">
    <text evidence="2">The sequence shown here is derived from an EMBL/GenBank/DDBJ whole genome shotgun (WGS) entry which is preliminary data.</text>
</comment>
<sequence length="115" mass="13500">MGQQEWLDSQGESLQHEYPLSFVNYNVSFFIALGYHSFFPFLQVYHDRSTVYLKLSKLLTPSHELVEAFMMFLYFHLLCPTSTGFVEGDDRRETCLTRFRVNGVVKLLFELNDTT</sequence>
<dbReference type="AlphaFoldDB" id="A0A425C2F3"/>
<accession>A0A425C2F3</accession>
<evidence type="ECO:0000256" key="1">
    <source>
        <dbReference type="SAM" id="Phobius"/>
    </source>
</evidence>
<name>A0A425C2F3_9STRA</name>
<dbReference type="EMBL" id="QKXF01000454">
    <property type="protein sequence ID" value="RQM11229.1"/>
    <property type="molecule type" value="Genomic_DNA"/>
</dbReference>
<dbReference type="Proteomes" id="UP000286097">
    <property type="component" value="Unassembled WGS sequence"/>
</dbReference>
<gene>
    <name evidence="2" type="ORF">DD237_004895</name>
</gene>
<dbReference type="VEuPathDB" id="FungiDB:DD237_004895"/>
<evidence type="ECO:0000313" key="3">
    <source>
        <dbReference type="Proteomes" id="UP000286097"/>
    </source>
</evidence>
<evidence type="ECO:0000313" key="2">
    <source>
        <dbReference type="EMBL" id="RQM11229.1"/>
    </source>
</evidence>
<protein>
    <submittedName>
        <fullName evidence="2">Uncharacterized protein</fullName>
    </submittedName>
</protein>